<accession>A0A6J7HQ22</accession>
<evidence type="ECO:0000256" key="1">
    <source>
        <dbReference type="ARBA" id="ARBA00022630"/>
    </source>
</evidence>
<keyword evidence="2" id="KW-0288">FMN</keyword>
<dbReference type="InterPro" id="IPR051260">
    <property type="entry name" value="Diverse_substr_monoxygenases"/>
</dbReference>
<dbReference type="Pfam" id="PF00296">
    <property type="entry name" value="Bac_luciferase"/>
    <property type="match status" value="1"/>
</dbReference>
<dbReference type="Gene3D" id="3.20.20.30">
    <property type="entry name" value="Luciferase-like domain"/>
    <property type="match status" value="1"/>
</dbReference>
<dbReference type="InterPro" id="IPR036661">
    <property type="entry name" value="Luciferase-like_sf"/>
</dbReference>
<dbReference type="CDD" id="cd01097">
    <property type="entry name" value="Tetrahydromethanopterin_reductase"/>
    <property type="match status" value="1"/>
</dbReference>
<reference evidence="7" key="1">
    <citation type="submission" date="2020-05" db="EMBL/GenBank/DDBJ databases">
        <authorList>
            <person name="Chiriac C."/>
            <person name="Salcher M."/>
            <person name="Ghai R."/>
            <person name="Kavagutti S V."/>
        </authorList>
    </citation>
    <scope>NUCLEOTIDE SEQUENCE</scope>
</reference>
<dbReference type="GO" id="GO:0004497">
    <property type="term" value="F:monooxygenase activity"/>
    <property type="evidence" value="ECO:0007669"/>
    <property type="project" value="UniProtKB-KW"/>
</dbReference>
<dbReference type="GO" id="GO:0016705">
    <property type="term" value="F:oxidoreductase activity, acting on paired donors, with incorporation or reduction of molecular oxygen"/>
    <property type="evidence" value="ECO:0007669"/>
    <property type="project" value="InterPro"/>
</dbReference>
<evidence type="ECO:0000313" key="7">
    <source>
        <dbReference type="EMBL" id="CAB4922104.1"/>
    </source>
</evidence>
<keyword evidence="3" id="KW-0560">Oxidoreductase</keyword>
<gene>
    <name evidence="6" type="ORF">UFOPK1908_01025</name>
    <name evidence="7" type="ORF">UFOPK3576_01723</name>
</gene>
<evidence type="ECO:0000259" key="5">
    <source>
        <dbReference type="Pfam" id="PF00296"/>
    </source>
</evidence>
<protein>
    <submittedName>
        <fullName evidence="7">Unannotated protein</fullName>
    </submittedName>
</protein>
<proteinExistence type="predicted"/>
<organism evidence="7">
    <name type="scientific">freshwater metagenome</name>
    <dbReference type="NCBI Taxonomy" id="449393"/>
    <lineage>
        <taxon>unclassified sequences</taxon>
        <taxon>metagenomes</taxon>
        <taxon>ecological metagenomes</taxon>
    </lineage>
</organism>
<name>A0A6J7HQ22_9ZZZZ</name>
<evidence type="ECO:0000256" key="3">
    <source>
        <dbReference type="ARBA" id="ARBA00023002"/>
    </source>
</evidence>
<dbReference type="PANTHER" id="PTHR30011">
    <property type="entry name" value="ALKANESULFONATE MONOOXYGENASE-RELATED"/>
    <property type="match status" value="1"/>
</dbReference>
<dbReference type="InterPro" id="IPR019921">
    <property type="entry name" value="Lucif-like_OxRdtase_Rv2161c"/>
</dbReference>
<dbReference type="EMBL" id="CAFBMO010000134">
    <property type="protein sequence ID" value="CAB4922104.1"/>
    <property type="molecule type" value="Genomic_DNA"/>
</dbReference>
<evidence type="ECO:0000256" key="4">
    <source>
        <dbReference type="ARBA" id="ARBA00023033"/>
    </source>
</evidence>
<evidence type="ECO:0000313" key="6">
    <source>
        <dbReference type="EMBL" id="CAB4623745.1"/>
    </source>
</evidence>
<dbReference type="NCBIfam" id="TIGR03619">
    <property type="entry name" value="F420_Rv2161c"/>
    <property type="match status" value="1"/>
</dbReference>
<keyword evidence="1" id="KW-0285">Flavoprotein</keyword>
<sequence>MKFITDYPVRSDLGGEWVKPANMIEIIQHLENVGVHGLGITDHPAPSQKWLQGGGHEAFDPFAMLSFCSAVTKKIELFSHLIVLPYRNPLLTVSGMASVDVLSGGRASFIFGVGYLRSEYAALGVDFENRNVIFEDAIDVIRKAGGNQPVTHTGPNYEALDQLVLPGFVTLPHPPLWLGGNSNLTMRRLAEWGQGWSVMMGSPTLSKTARTKNIETTADLAEALANLRPLVEANGRSMKEISVQASTPALRPESKASNEEKIQAIGELSDIGVNWVLADLWSDSISESKDRYQDLSENILSKF</sequence>
<keyword evidence="4" id="KW-0503">Monooxygenase</keyword>
<evidence type="ECO:0000256" key="2">
    <source>
        <dbReference type="ARBA" id="ARBA00022643"/>
    </source>
</evidence>
<feature type="domain" description="Luciferase-like" evidence="5">
    <location>
        <begin position="18"/>
        <end position="216"/>
    </location>
</feature>
<dbReference type="InterPro" id="IPR011251">
    <property type="entry name" value="Luciferase-like_dom"/>
</dbReference>
<dbReference type="EMBL" id="CAEZVB010000048">
    <property type="protein sequence ID" value="CAB4623745.1"/>
    <property type="molecule type" value="Genomic_DNA"/>
</dbReference>
<dbReference type="AlphaFoldDB" id="A0A6J7HQ22"/>
<dbReference type="SUPFAM" id="SSF51679">
    <property type="entry name" value="Bacterial luciferase-like"/>
    <property type="match status" value="1"/>
</dbReference>
<dbReference type="PANTHER" id="PTHR30011:SF16">
    <property type="entry name" value="C2H2 FINGER DOMAIN TRANSCRIPTION FACTOR (EUROFUNG)-RELATED"/>
    <property type="match status" value="1"/>
</dbReference>